<proteinExistence type="predicted"/>
<accession>A0A4U5M3I9</accession>
<dbReference type="AlphaFoldDB" id="A0A4U5M3I9"/>
<dbReference type="EMBL" id="AZBU02000010">
    <property type="protein sequence ID" value="TKR63272.1"/>
    <property type="molecule type" value="Genomic_DNA"/>
</dbReference>
<keyword evidence="2" id="KW-1185">Reference proteome</keyword>
<evidence type="ECO:0000313" key="2">
    <source>
        <dbReference type="Proteomes" id="UP000298663"/>
    </source>
</evidence>
<reference evidence="1 2" key="1">
    <citation type="journal article" date="2015" name="Genome Biol.">
        <title>Comparative genomics of Steinernema reveals deeply conserved gene regulatory networks.</title>
        <authorList>
            <person name="Dillman A.R."/>
            <person name="Macchietto M."/>
            <person name="Porter C.F."/>
            <person name="Rogers A."/>
            <person name="Williams B."/>
            <person name="Antoshechkin I."/>
            <person name="Lee M.M."/>
            <person name="Goodwin Z."/>
            <person name="Lu X."/>
            <person name="Lewis E.E."/>
            <person name="Goodrich-Blair H."/>
            <person name="Stock S.P."/>
            <person name="Adams B.J."/>
            <person name="Sternberg P.W."/>
            <person name="Mortazavi A."/>
        </authorList>
    </citation>
    <scope>NUCLEOTIDE SEQUENCE [LARGE SCALE GENOMIC DNA]</scope>
    <source>
        <strain evidence="1 2">ALL</strain>
    </source>
</reference>
<reference evidence="1 2" key="2">
    <citation type="journal article" date="2019" name="G3 (Bethesda)">
        <title>Hybrid Assembly of the Genome of the Entomopathogenic Nematode Steinernema carpocapsae Identifies the X-Chromosome.</title>
        <authorList>
            <person name="Serra L."/>
            <person name="Macchietto M."/>
            <person name="Macias-Munoz A."/>
            <person name="McGill C.J."/>
            <person name="Rodriguez I.M."/>
            <person name="Rodriguez B."/>
            <person name="Murad R."/>
            <person name="Mortazavi A."/>
        </authorList>
    </citation>
    <scope>NUCLEOTIDE SEQUENCE [LARGE SCALE GENOMIC DNA]</scope>
    <source>
        <strain evidence="1 2">ALL</strain>
    </source>
</reference>
<organism evidence="1 2">
    <name type="scientific">Steinernema carpocapsae</name>
    <name type="common">Entomopathogenic nematode</name>
    <dbReference type="NCBI Taxonomy" id="34508"/>
    <lineage>
        <taxon>Eukaryota</taxon>
        <taxon>Metazoa</taxon>
        <taxon>Ecdysozoa</taxon>
        <taxon>Nematoda</taxon>
        <taxon>Chromadorea</taxon>
        <taxon>Rhabditida</taxon>
        <taxon>Tylenchina</taxon>
        <taxon>Panagrolaimomorpha</taxon>
        <taxon>Strongyloidoidea</taxon>
        <taxon>Steinernematidae</taxon>
        <taxon>Steinernema</taxon>
    </lineage>
</organism>
<evidence type="ECO:0000313" key="1">
    <source>
        <dbReference type="EMBL" id="TKR63272.1"/>
    </source>
</evidence>
<name>A0A4U5M3I9_STECR</name>
<dbReference type="Proteomes" id="UP000298663">
    <property type="component" value="Unassembled WGS sequence"/>
</dbReference>
<protein>
    <submittedName>
        <fullName evidence="1">Uncharacterized protein</fullName>
    </submittedName>
</protein>
<gene>
    <name evidence="1" type="ORF">L596_027120</name>
</gene>
<comment type="caution">
    <text evidence="1">The sequence shown here is derived from an EMBL/GenBank/DDBJ whole genome shotgun (WGS) entry which is preliminary data.</text>
</comment>
<sequence length="620" mass="71448">MSESDVLMSPFLACKEAEELAAEFAGSENTRLLNFLRTCKTYIKRCMSVQSAPFVDEAKINYQRFQTLRLLSLNIVHDIFSHNESSKKSHVKELTDRFGVVANKGNYILSYLPMGIIHDVLNHAEEIDRSPVKKIKVSLMSPFLAWKEAEELATEFEAYQNTRILNFLRTCQAYIKRCMSKKNSPILDEVKIDCQLPKTLSLLPRNIAYDIFRYNEGSNESPVQEIKGNFGSIFYKGNYSLSYLPLGIVHDIFNHVDEVDRSSASEIKGPYGSLAGKLNFYLTHLPLEIIYNVVNQDSVDYDQVKQLKGPFGELAKEPKKEFLVDMRGAYRKNCIKDLRRDRKEYFALTDMQQLHGVQINEISIGDLSNCSDSINLETLRLSFHGWYNRLSVEIPSAELSTYHVQFEFLDALFKSMPNYVPATYCNISIYGLSLAQLPFLKQVLLRMLSQRQGKRIVKFEYSGNYDKDLFNALFTAFTLERIKYCKFEGSVNQNQITPLLNRPNFIPTYNKATFECNTSSERHELTEYLKALHHATETPNEPSYQIRKRHYNIKIKHWDTSLTIHFLKQDNFDVVEEDATVRLPQTLLARNPKQLPKSKVDTNVNTGLNDPDVECVTFVC</sequence>